<evidence type="ECO:0000313" key="1">
    <source>
        <dbReference type="EMBL" id="KAF2446674.1"/>
    </source>
</evidence>
<gene>
    <name evidence="1" type="ORF">P171DRAFT_430765</name>
</gene>
<protein>
    <submittedName>
        <fullName evidence="1">Glycoside hydrolase family 55 protein</fullName>
    </submittedName>
</protein>
<comment type="caution">
    <text evidence="1">The sequence shown here is derived from an EMBL/GenBank/DDBJ whole genome shotgun (WGS) entry which is preliminary data.</text>
</comment>
<dbReference type="EMBL" id="MU001498">
    <property type="protein sequence ID" value="KAF2446674.1"/>
    <property type="molecule type" value="Genomic_DNA"/>
</dbReference>
<name>A0A9P4UCF8_9PLEO</name>
<dbReference type="Gene3D" id="2.160.20.10">
    <property type="entry name" value="Single-stranded right-handed beta-helix, Pectin lyase-like"/>
    <property type="match status" value="1"/>
</dbReference>
<dbReference type="Proteomes" id="UP000799764">
    <property type="component" value="Unassembled WGS sequence"/>
</dbReference>
<dbReference type="AlphaFoldDB" id="A0A9P4UCF8"/>
<dbReference type="GO" id="GO:0016787">
    <property type="term" value="F:hydrolase activity"/>
    <property type="evidence" value="ECO:0007669"/>
    <property type="project" value="UniProtKB-KW"/>
</dbReference>
<reference evidence="1" key="1">
    <citation type="journal article" date="2020" name="Stud. Mycol.">
        <title>101 Dothideomycetes genomes: a test case for predicting lifestyles and emergence of pathogens.</title>
        <authorList>
            <person name="Haridas S."/>
            <person name="Albert R."/>
            <person name="Binder M."/>
            <person name="Bloem J."/>
            <person name="Labutti K."/>
            <person name="Salamov A."/>
            <person name="Andreopoulos B."/>
            <person name="Baker S."/>
            <person name="Barry K."/>
            <person name="Bills G."/>
            <person name="Bluhm B."/>
            <person name="Cannon C."/>
            <person name="Castanera R."/>
            <person name="Culley D."/>
            <person name="Daum C."/>
            <person name="Ezra D."/>
            <person name="Gonzalez J."/>
            <person name="Henrissat B."/>
            <person name="Kuo A."/>
            <person name="Liang C."/>
            <person name="Lipzen A."/>
            <person name="Lutzoni F."/>
            <person name="Magnuson J."/>
            <person name="Mondo S."/>
            <person name="Nolan M."/>
            <person name="Ohm R."/>
            <person name="Pangilinan J."/>
            <person name="Park H.-J."/>
            <person name="Ramirez L."/>
            <person name="Alfaro M."/>
            <person name="Sun H."/>
            <person name="Tritt A."/>
            <person name="Yoshinaga Y."/>
            <person name="Zwiers L.-H."/>
            <person name="Turgeon B."/>
            <person name="Goodwin S."/>
            <person name="Spatafora J."/>
            <person name="Crous P."/>
            <person name="Grigoriev I."/>
        </authorList>
    </citation>
    <scope>NUCLEOTIDE SEQUENCE</scope>
    <source>
        <strain evidence="1">CBS 690.94</strain>
    </source>
</reference>
<evidence type="ECO:0000313" key="2">
    <source>
        <dbReference type="Proteomes" id="UP000799764"/>
    </source>
</evidence>
<dbReference type="InterPro" id="IPR012334">
    <property type="entry name" value="Pectin_lyas_fold"/>
</dbReference>
<dbReference type="OrthoDB" id="5153416at2759"/>
<sequence>MLDGKRCGKGCNGSTLNNAIVYIPPGTHLISTTIPMPFGCKSLEIKTADQPFWPPNC</sequence>
<keyword evidence="2" id="KW-1185">Reference proteome</keyword>
<keyword evidence="1" id="KW-0378">Hydrolase</keyword>
<accession>A0A9P4UCF8</accession>
<organism evidence="1 2">
    <name type="scientific">Karstenula rhodostoma CBS 690.94</name>
    <dbReference type="NCBI Taxonomy" id="1392251"/>
    <lineage>
        <taxon>Eukaryota</taxon>
        <taxon>Fungi</taxon>
        <taxon>Dikarya</taxon>
        <taxon>Ascomycota</taxon>
        <taxon>Pezizomycotina</taxon>
        <taxon>Dothideomycetes</taxon>
        <taxon>Pleosporomycetidae</taxon>
        <taxon>Pleosporales</taxon>
        <taxon>Massarineae</taxon>
        <taxon>Didymosphaeriaceae</taxon>
        <taxon>Karstenula</taxon>
    </lineage>
</organism>
<proteinExistence type="predicted"/>